<dbReference type="PANTHER" id="PTHR28008:SF1">
    <property type="entry name" value="DOMAIN PROTEIN, PUTATIVE (AFU_ORTHOLOGUE AFUA_3G10980)-RELATED"/>
    <property type="match status" value="1"/>
</dbReference>
<gene>
    <name evidence="3" type="ordered locus">Calkro_0377</name>
</gene>
<organism evidence="3 4">
    <name type="scientific">Caldicellulosiruptor kronotskyensis (strain DSM 18902 / VKM B-2412 / 2002)</name>
    <dbReference type="NCBI Taxonomy" id="632348"/>
    <lineage>
        <taxon>Bacteria</taxon>
        <taxon>Bacillati</taxon>
        <taxon>Bacillota</taxon>
        <taxon>Bacillota incertae sedis</taxon>
        <taxon>Caldicellulosiruptorales</taxon>
        <taxon>Caldicellulosiruptoraceae</taxon>
        <taxon>Caldicellulosiruptor</taxon>
    </lineage>
</organism>
<evidence type="ECO:0000313" key="3">
    <source>
        <dbReference type="EMBL" id="ADQ45280.1"/>
    </source>
</evidence>
<dbReference type="InterPro" id="IPR016747">
    <property type="entry name" value="Phosphotransbutyrylase"/>
</dbReference>
<dbReference type="NCBIfam" id="NF037970">
    <property type="entry name" value="vanZ_1"/>
    <property type="match status" value="1"/>
</dbReference>
<protein>
    <submittedName>
        <fullName evidence="3">VanZ family protein</fullName>
    </submittedName>
</protein>
<accession>E4SDZ3</accession>
<dbReference type="PATRIC" id="fig|632348.3.peg.402"/>
<dbReference type="AlphaFoldDB" id="E4SDZ3"/>
<dbReference type="PIRSF" id="PIRSF019083">
    <property type="entry name" value="UCP019083_VanZ"/>
    <property type="match status" value="1"/>
</dbReference>
<keyword evidence="1" id="KW-1133">Transmembrane helix</keyword>
<keyword evidence="1" id="KW-0472">Membrane</keyword>
<keyword evidence="1" id="KW-0812">Transmembrane</keyword>
<proteinExistence type="predicted"/>
<dbReference type="Pfam" id="PF04892">
    <property type="entry name" value="VanZ"/>
    <property type="match status" value="1"/>
</dbReference>
<dbReference type="PANTHER" id="PTHR28008">
    <property type="entry name" value="DOMAIN PROTEIN, PUTATIVE (AFU_ORTHOLOGUE AFUA_3G10980)-RELATED"/>
    <property type="match status" value="1"/>
</dbReference>
<dbReference type="InterPro" id="IPR006976">
    <property type="entry name" value="VanZ-like"/>
</dbReference>
<feature type="transmembrane region" description="Helical" evidence="1">
    <location>
        <begin position="100"/>
        <end position="116"/>
    </location>
</feature>
<keyword evidence="4" id="KW-1185">Reference proteome</keyword>
<reference key="1">
    <citation type="submission" date="2010-11" db="EMBL/GenBank/DDBJ databases">
        <title>Complete sequence of Caldicellulosiruptor kronotskyensis 2002.</title>
        <authorList>
            <consortium name="US DOE Joint Genome Institute"/>
            <person name="Lucas S."/>
            <person name="Copeland A."/>
            <person name="Lapidus A."/>
            <person name="Cheng J.-F."/>
            <person name="Bruce D."/>
            <person name="Goodwin L."/>
            <person name="Pitluck S."/>
            <person name="Davenport K."/>
            <person name="Detter J.C."/>
            <person name="Han C."/>
            <person name="Tapia R."/>
            <person name="Land M."/>
            <person name="Hauser L."/>
            <person name="Jeffries C."/>
            <person name="Kyrpides N."/>
            <person name="Ivanova N."/>
            <person name="Mikhailova N."/>
            <person name="Blumer-Schuette S.E."/>
            <person name="Kelly R.M."/>
            <person name="Woyke T."/>
        </authorList>
    </citation>
    <scope>NUCLEOTIDE SEQUENCE</scope>
    <source>
        <strain>2002</strain>
    </source>
</reference>
<evidence type="ECO:0000259" key="2">
    <source>
        <dbReference type="Pfam" id="PF04892"/>
    </source>
</evidence>
<name>E4SDZ3_CALK2</name>
<evidence type="ECO:0000256" key="1">
    <source>
        <dbReference type="SAM" id="Phobius"/>
    </source>
</evidence>
<feature type="transmembrane region" description="Helical" evidence="1">
    <location>
        <begin position="136"/>
        <end position="157"/>
    </location>
</feature>
<dbReference type="EMBL" id="CP002330">
    <property type="protein sequence ID" value="ADQ45280.1"/>
    <property type="molecule type" value="Genomic_DNA"/>
</dbReference>
<feature type="transmembrane region" description="Helical" evidence="1">
    <location>
        <begin position="76"/>
        <end position="95"/>
    </location>
</feature>
<dbReference type="Proteomes" id="UP000006835">
    <property type="component" value="Chromosome"/>
</dbReference>
<dbReference type="HOGENOM" id="CLU_096028_0_3_9"/>
<dbReference type="KEGG" id="ckn:Calkro_0377"/>
<feature type="domain" description="VanZ-like" evidence="2">
    <location>
        <begin position="15"/>
        <end position="152"/>
    </location>
</feature>
<evidence type="ECO:0000313" key="4">
    <source>
        <dbReference type="Proteomes" id="UP000006835"/>
    </source>
</evidence>
<sequence>MNMSKKIITLLSWATVHLWLLIIFSLSSQPGPKSNDLSKSVTKQIVKATQKVIVQNTYIKPRKNIMNKLNNLVRKYAHVVMYLVLGILVINAFVISGIRAYKAFIFSLIFCLFYAASDEIHQLFVPGRVAKVTDVLIDGIGALIGIGLYKFIFKIYYTLKTKSSTKQL</sequence>
<reference evidence="3 4" key="2">
    <citation type="journal article" date="2011" name="J. Bacteriol.">
        <title>Complete genome sequences for the anaerobic, extremely thermophilic plant biomass-degrading bacteria Caldicellulosiruptor hydrothermalis, Caldicellulosiruptor kristjanssonii, Caldicellulosiruptor kronotskyensis, Caldicellulosiruptor owensenis, and Caldicellulosiruptor lactoaceticus.</title>
        <authorList>
            <person name="Blumer-Schuette S.E."/>
            <person name="Ozdemir I."/>
            <person name="Mistry D."/>
            <person name="Lucas S."/>
            <person name="Lapidus A."/>
            <person name="Cheng J.F."/>
            <person name="Goodwin L.A."/>
            <person name="Pitluck S."/>
            <person name="Land M.L."/>
            <person name="Hauser L.J."/>
            <person name="Woyke T."/>
            <person name="Mikhailova N."/>
            <person name="Pati A."/>
            <person name="Kyrpides N.C."/>
            <person name="Ivanova N."/>
            <person name="Detter J.C."/>
            <person name="Walston-Davenport K."/>
            <person name="Han S."/>
            <person name="Adams M.W."/>
            <person name="Kelly R.M."/>
        </authorList>
    </citation>
    <scope>NUCLEOTIDE SEQUENCE [LARGE SCALE GENOMIC DNA]</scope>
    <source>
        <strain evidence="4">DSM 18902 / VKM B-2412 / 2002</strain>
    </source>
</reference>